<sequence>MSTADLIPIALLPAEDGGYLQVVNAVTYLPEDDPTSATLLTRAGADGSTRWTFSIDGRPRAAVAAPDGGWVVAGSNQRKAWAAKFADDGTLRWERVSTREDDSEILAIARAADGGFFFAGELDNQSTEEDQKDEIFLGHLDADGVPLLETSCVVPQSDTGDSVTGIADAGDTLFITTTSSRITTDPNGTVLSVERWPHDFSDAFPVQDGFVVAGSVLHEHTWVRTLKKIDPDGSIIWERQYEELEPVTIEGLVEGADGEIVAFGTCSYNRTCPPFTESVTDSCVVVFGPDGELCWQKTSGYPGIDMGRGIVTTDDGYLLLAEYVTPLEKFDEYNLRFLASGTALVPIAGRR</sequence>
<dbReference type="EMBL" id="CP037968">
    <property type="protein sequence ID" value="QYZ78534.1"/>
    <property type="molecule type" value="Genomic_DNA"/>
</dbReference>
<gene>
    <name evidence="1" type="ORF">E2N92_03360</name>
</gene>
<dbReference type="InterPro" id="IPR011047">
    <property type="entry name" value="Quinoprotein_ADH-like_sf"/>
</dbReference>
<name>A0A8G1A182_9EURY</name>
<proteinExistence type="predicted"/>
<evidence type="ECO:0000313" key="2">
    <source>
        <dbReference type="Proteomes" id="UP000826709"/>
    </source>
</evidence>
<reference evidence="1" key="1">
    <citation type="journal article" date="2005" name="Int. J. Syst. Evol. Microbiol.">
        <title>Methanofollis formosanus sp. nov., isolated from a fish pond.</title>
        <authorList>
            <person name="Wu S.Y."/>
            <person name="Chen S.C."/>
            <person name="Lai M.C."/>
        </authorList>
    </citation>
    <scope>NUCLEOTIDE SEQUENCE</scope>
    <source>
        <strain evidence="1">ML15</strain>
    </source>
</reference>
<evidence type="ECO:0008006" key="3">
    <source>
        <dbReference type="Google" id="ProtNLM"/>
    </source>
</evidence>
<dbReference type="AlphaFoldDB" id="A0A8G1A182"/>
<dbReference type="PANTHER" id="PTHR42754">
    <property type="entry name" value="ENDOGLUCANASE"/>
    <property type="match status" value="1"/>
</dbReference>
<reference evidence="1" key="2">
    <citation type="submission" date="2019-03" db="EMBL/GenBank/DDBJ databases">
        <authorList>
            <person name="Chen S.-C."/>
            <person name="Wu S.-Y."/>
            <person name="Lai M.-C."/>
        </authorList>
    </citation>
    <scope>NUCLEOTIDE SEQUENCE</scope>
    <source>
        <strain evidence="1">ML15</strain>
    </source>
</reference>
<dbReference type="KEGG" id="mfk:E2N92_03360"/>
<accession>A0A8G1A182</accession>
<dbReference type="PANTHER" id="PTHR42754:SF1">
    <property type="entry name" value="LIPOPROTEIN"/>
    <property type="match status" value="1"/>
</dbReference>
<keyword evidence="2" id="KW-1185">Reference proteome</keyword>
<evidence type="ECO:0000313" key="1">
    <source>
        <dbReference type="EMBL" id="QYZ78534.1"/>
    </source>
</evidence>
<dbReference type="SUPFAM" id="SSF50998">
    <property type="entry name" value="Quinoprotein alcohol dehydrogenase-like"/>
    <property type="match status" value="1"/>
</dbReference>
<dbReference type="Gene3D" id="2.130.10.10">
    <property type="entry name" value="YVTN repeat-like/Quinoprotein amine dehydrogenase"/>
    <property type="match status" value="1"/>
</dbReference>
<protein>
    <recommendedName>
        <fullName evidence="3">PQQ-binding-like beta-propeller repeat protein</fullName>
    </recommendedName>
</protein>
<dbReference type="Proteomes" id="UP000826709">
    <property type="component" value="Chromosome"/>
</dbReference>
<dbReference type="OrthoDB" id="98274at2157"/>
<organism evidence="1 2">
    <name type="scientific">Methanofollis formosanus</name>
    <dbReference type="NCBI Taxonomy" id="299308"/>
    <lineage>
        <taxon>Archaea</taxon>
        <taxon>Methanobacteriati</taxon>
        <taxon>Methanobacteriota</taxon>
        <taxon>Stenosarchaea group</taxon>
        <taxon>Methanomicrobia</taxon>
        <taxon>Methanomicrobiales</taxon>
        <taxon>Methanomicrobiaceae</taxon>
        <taxon>Methanofollis</taxon>
    </lineage>
</organism>
<dbReference type="InterPro" id="IPR015943">
    <property type="entry name" value="WD40/YVTN_repeat-like_dom_sf"/>
</dbReference>
<dbReference type="RefSeq" id="WP_220682294.1">
    <property type="nucleotide sequence ID" value="NZ_CP037968.1"/>
</dbReference>